<dbReference type="AlphaFoldDB" id="E8Z6M3"/>
<reference evidence="10" key="2">
    <citation type="book" date="2010" name="PROCEEDINGS OF 13TH INTERNATIONAL CONFERENCE ON HARMFUL ALGAE" publisher="International Society For The Study of Harmful Algae" city="Hong Kong, China">
        <title>Dinoflagellate meta-transcriptomics enabled by spliced leader.</title>
        <editorList>
            <person name="Unknown A."/>
        </editorList>
        <authorList>
            <person name="Lin S."/>
            <person name="Zhang H."/>
        </authorList>
    </citation>
    <scope>NUCLEOTIDE SEQUENCE</scope>
    <source>
        <strain evidence="10">CCMP1831</strain>
    </source>
</reference>
<dbReference type="GO" id="GO:0005829">
    <property type="term" value="C:cytosol"/>
    <property type="evidence" value="ECO:0007669"/>
    <property type="project" value="TreeGrafter"/>
</dbReference>
<dbReference type="InterPro" id="IPR020867">
    <property type="entry name" value="THF_DH/CycHdrlase_CS"/>
</dbReference>
<proteinExistence type="evidence at transcript level"/>
<organism evidence="10">
    <name type="scientific">Pfiesteria piscicida</name>
    <name type="common">Phantom dinoflagellate</name>
    <dbReference type="NCBI Taxonomy" id="71001"/>
    <lineage>
        <taxon>Eukaryota</taxon>
        <taxon>Sar</taxon>
        <taxon>Alveolata</taxon>
        <taxon>Dinophyceae</taxon>
        <taxon>Peridiniales</taxon>
        <taxon>Pfiesteriaceae</taxon>
        <taxon>Pfiesteria</taxon>
    </lineage>
</organism>
<dbReference type="FunFam" id="3.40.50.720:FF:000006">
    <property type="entry name" value="Bifunctional protein FolD"/>
    <property type="match status" value="1"/>
</dbReference>
<sequence>MQAVRQGAIDGKAISEIIRAEVKSSAAELTASHGVVPGMAVILVGSRKDSQSYVRNKKKVAAEVGFYTADIKLPETVSQTDLLAEVEKLNQDPKVHAILVQLPLPAHIDEATVLKAISVEKDADGFSAENVGNLCLKGGAPPLAVPCTPAGCVELLQRSGVEVSGKTAVVLGRSNIVGMPVAQLLQSMDATVTVCHSRTQGMEEHVRRADIIVAAIGKAQIVKGSWLKPGCTIIDVGINAVDDPSKKMGYRLVGYVDFDEAQGIADAITPVPGGVGPITIAMLIKNTLHLARPSVGLERLPLRKRPANGVDSGDAKRPCT</sequence>
<feature type="domain" description="Tetrahydrofolate dehydrogenase/cyclohydrolase catalytic" evidence="8">
    <location>
        <begin position="9"/>
        <end position="124"/>
    </location>
</feature>
<evidence type="ECO:0000259" key="8">
    <source>
        <dbReference type="Pfam" id="PF00763"/>
    </source>
</evidence>
<dbReference type="FunFam" id="3.40.50.10860:FF:000005">
    <property type="entry name" value="C-1-tetrahydrofolate synthase, cytoplasmic, putative"/>
    <property type="match status" value="1"/>
</dbReference>
<evidence type="ECO:0000313" key="10">
    <source>
        <dbReference type="EMBL" id="ACU45103.1"/>
    </source>
</evidence>
<evidence type="ECO:0000256" key="6">
    <source>
        <dbReference type="ARBA" id="ARBA00023002"/>
    </source>
</evidence>
<evidence type="ECO:0000256" key="3">
    <source>
        <dbReference type="ARBA" id="ARBA00022563"/>
    </source>
</evidence>
<dbReference type="Pfam" id="PF02882">
    <property type="entry name" value="THF_DHG_CYH_C"/>
    <property type="match status" value="1"/>
</dbReference>
<dbReference type="Gene3D" id="3.40.50.10860">
    <property type="entry name" value="Leucine Dehydrogenase, chain A, domain 1"/>
    <property type="match status" value="1"/>
</dbReference>
<dbReference type="HAMAP" id="MF_01576">
    <property type="entry name" value="THF_DHG_CYH"/>
    <property type="match status" value="1"/>
</dbReference>
<evidence type="ECO:0000256" key="4">
    <source>
        <dbReference type="ARBA" id="ARBA00022801"/>
    </source>
</evidence>
<dbReference type="InterPro" id="IPR046346">
    <property type="entry name" value="Aminoacid_DH-like_N_sf"/>
</dbReference>
<comment type="pathway">
    <text evidence="1">One-carbon metabolism; tetrahydrofolate interconversion.</text>
</comment>
<evidence type="ECO:0000256" key="5">
    <source>
        <dbReference type="ARBA" id="ARBA00022857"/>
    </source>
</evidence>
<dbReference type="PROSITE" id="PS00767">
    <property type="entry name" value="THF_DHG_CYH_2"/>
    <property type="match status" value="1"/>
</dbReference>
<dbReference type="GO" id="GO:0004488">
    <property type="term" value="F:methylenetetrahydrofolate dehydrogenase (NADP+) activity"/>
    <property type="evidence" value="ECO:0007669"/>
    <property type="project" value="InterPro"/>
</dbReference>
<dbReference type="Pfam" id="PF00763">
    <property type="entry name" value="THF_DHG_CYH"/>
    <property type="match status" value="1"/>
</dbReference>
<keyword evidence="4" id="KW-0378">Hydrolase</keyword>
<dbReference type="PRINTS" id="PR00085">
    <property type="entry name" value="THFDHDRGNASE"/>
</dbReference>
<name>E8Z6M3_PFIPI</name>
<accession>E8Z6M3</accession>
<evidence type="ECO:0000256" key="2">
    <source>
        <dbReference type="ARBA" id="ARBA00011738"/>
    </source>
</evidence>
<reference evidence="10" key="1">
    <citation type="submission" date="2008-12" db="EMBL/GenBank/DDBJ databases">
        <authorList>
            <person name="Zhang H."/>
            <person name="Lin S."/>
        </authorList>
    </citation>
    <scope>NUCLEOTIDE SEQUENCE</scope>
    <source>
        <strain evidence="10">CCMP1831</strain>
    </source>
</reference>
<evidence type="ECO:0000259" key="9">
    <source>
        <dbReference type="Pfam" id="PF02882"/>
    </source>
</evidence>
<comment type="subunit">
    <text evidence="2">Homodimer.</text>
</comment>
<dbReference type="CDD" id="cd01080">
    <property type="entry name" value="NAD_bind_m-THF_DH_Cyclohyd"/>
    <property type="match status" value="1"/>
</dbReference>
<protein>
    <submittedName>
        <fullName evidence="10">Tetrahydrofolate dehydrogenase</fullName>
    </submittedName>
</protein>
<keyword evidence="3" id="KW-0554">One-carbon metabolism</keyword>
<dbReference type="GO" id="GO:0035999">
    <property type="term" value="P:tetrahydrofolate interconversion"/>
    <property type="evidence" value="ECO:0007669"/>
    <property type="project" value="TreeGrafter"/>
</dbReference>
<dbReference type="GO" id="GO:0004477">
    <property type="term" value="F:methenyltetrahydrofolate cyclohydrolase activity"/>
    <property type="evidence" value="ECO:0007669"/>
    <property type="project" value="TreeGrafter"/>
</dbReference>
<evidence type="ECO:0000256" key="1">
    <source>
        <dbReference type="ARBA" id="ARBA00004777"/>
    </source>
</evidence>
<dbReference type="PROSITE" id="PS00766">
    <property type="entry name" value="THF_DHG_CYH_1"/>
    <property type="match status" value="1"/>
</dbReference>
<dbReference type="InterPro" id="IPR000672">
    <property type="entry name" value="THF_DH/CycHdrlase"/>
</dbReference>
<dbReference type="PANTHER" id="PTHR48099:SF5">
    <property type="entry name" value="C-1-TETRAHYDROFOLATE SYNTHASE, CYTOPLASMIC"/>
    <property type="match status" value="1"/>
</dbReference>
<evidence type="ECO:0000256" key="7">
    <source>
        <dbReference type="ARBA" id="ARBA00023268"/>
    </source>
</evidence>
<keyword evidence="7" id="KW-0511">Multifunctional enzyme</keyword>
<dbReference type="SUPFAM" id="SSF51735">
    <property type="entry name" value="NAD(P)-binding Rossmann-fold domains"/>
    <property type="match status" value="1"/>
</dbReference>
<dbReference type="InterPro" id="IPR036291">
    <property type="entry name" value="NAD(P)-bd_dom_sf"/>
</dbReference>
<keyword evidence="6" id="KW-0560">Oxidoreductase</keyword>
<dbReference type="SUPFAM" id="SSF53223">
    <property type="entry name" value="Aminoacid dehydrogenase-like, N-terminal domain"/>
    <property type="match status" value="1"/>
</dbReference>
<dbReference type="Gene3D" id="3.40.50.720">
    <property type="entry name" value="NAD(P)-binding Rossmann-like Domain"/>
    <property type="match status" value="1"/>
</dbReference>
<dbReference type="PANTHER" id="PTHR48099">
    <property type="entry name" value="C-1-TETRAHYDROFOLATE SYNTHASE, CYTOPLASMIC-RELATED"/>
    <property type="match status" value="1"/>
</dbReference>
<dbReference type="InterPro" id="IPR020630">
    <property type="entry name" value="THF_DH/CycHdrlase_cat_dom"/>
</dbReference>
<dbReference type="InterPro" id="IPR020631">
    <property type="entry name" value="THF_DH/CycHdrlase_NAD-bd_dom"/>
</dbReference>
<feature type="domain" description="Tetrahydrofolate dehydrogenase/cyclohydrolase NAD(P)-binding" evidence="9">
    <location>
        <begin position="146"/>
        <end position="292"/>
    </location>
</feature>
<keyword evidence="5" id="KW-0521">NADP</keyword>
<dbReference type="EMBL" id="FJ600054">
    <property type="protein sequence ID" value="ACU45103.1"/>
    <property type="molecule type" value="mRNA"/>
</dbReference>